<evidence type="ECO:0000313" key="1">
    <source>
        <dbReference type="EMBL" id="KAI5677916.1"/>
    </source>
</evidence>
<dbReference type="EMBL" id="CM044702">
    <property type="protein sequence ID" value="KAI5677916.1"/>
    <property type="molecule type" value="Genomic_DNA"/>
</dbReference>
<evidence type="ECO:0000313" key="2">
    <source>
        <dbReference type="Proteomes" id="UP001060085"/>
    </source>
</evidence>
<name>A0ACC0BZ61_CATRO</name>
<proteinExistence type="predicted"/>
<reference evidence="2" key="1">
    <citation type="journal article" date="2023" name="Nat. Plants">
        <title>Single-cell RNA sequencing provides a high-resolution roadmap for understanding the multicellular compartmentation of specialized metabolism.</title>
        <authorList>
            <person name="Sun S."/>
            <person name="Shen X."/>
            <person name="Li Y."/>
            <person name="Li Y."/>
            <person name="Wang S."/>
            <person name="Li R."/>
            <person name="Zhang H."/>
            <person name="Shen G."/>
            <person name="Guo B."/>
            <person name="Wei J."/>
            <person name="Xu J."/>
            <person name="St-Pierre B."/>
            <person name="Chen S."/>
            <person name="Sun C."/>
        </authorList>
    </citation>
    <scope>NUCLEOTIDE SEQUENCE [LARGE SCALE GENOMIC DNA]</scope>
</reference>
<protein>
    <submittedName>
        <fullName evidence="1">Uncharacterized protein</fullName>
    </submittedName>
</protein>
<comment type="caution">
    <text evidence="1">The sequence shown here is derived from an EMBL/GenBank/DDBJ whole genome shotgun (WGS) entry which is preliminary data.</text>
</comment>
<accession>A0ACC0BZ61</accession>
<organism evidence="1 2">
    <name type="scientific">Catharanthus roseus</name>
    <name type="common">Madagascar periwinkle</name>
    <name type="synonym">Vinca rosea</name>
    <dbReference type="NCBI Taxonomy" id="4058"/>
    <lineage>
        <taxon>Eukaryota</taxon>
        <taxon>Viridiplantae</taxon>
        <taxon>Streptophyta</taxon>
        <taxon>Embryophyta</taxon>
        <taxon>Tracheophyta</taxon>
        <taxon>Spermatophyta</taxon>
        <taxon>Magnoliopsida</taxon>
        <taxon>eudicotyledons</taxon>
        <taxon>Gunneridae</taxon>
        <taxon>Pentapetalae</taxon>
        <taxon>asterids</taxon>
        <taxon>lamiids</taxon>
        <taxon>Gentianales</taxon>
        <taxon>Apocynaceae</taxon>
        <taxon>Rauvolfioideae</taxon>
        <taxon>Vinceae</taxon>
        <taxon>Catharanthinae</taxon>
        <taxon>Catharanthus</taxon>
    </lineage>
</organism>
<sequence>MTSVFMAEELLPFRVLEEKSTPSPESSWHTEPTNAVIFVGISLVLGIACRHALRGTRVPYTVALLVLGIGLGSLEYGTSHRLGKIGDGIRLWANIDPDLLLAVFLPALLFESSFSMEVHQIKRCIVQMFLLAGPGVLISTFCLGSALKLAFPYNWSWKTSLLLGGLLSATDPVAVVALLKELGASKKLSTIIEGESLMNDGTAIVVFQLFLRMVSGWSFNWGAVIKFLAQVSLGAVAIGLAFGIVSVLWLGFIFNDTVIEITLTIAVSYVAYFTAQEGADISGVLTVMTLGMFYSAVARTAFKGESQESLHHFWEMVAYIANTLIFILSGVVIAEGILSNESIFRRHENSWGYLFLLYVFVQLSRVVVVGMLFPFLRYFGYGLDWKEAIILVWSGLRGAVALSLSLSVKRSSDNSPYITSDTGTLFLFLTGGTVFLTLIVNGSTTQFVLRFLNMDKLSAPKKRILQFTKFEMLNKALEAFGDLGEDEELGPADWTTVKRYISSLKDLEGEQEHPHTSYGDDIQVDHMNLKDIRVRFLNGVQSAYWEMLDEGRINRNTANLLMQSVDEALDLVSHDALCDWRGLRSYVNIPNYYKFLQRSVVPRKLVTYFTVERLESACYICAAFLRAHRIARQQLHEFIGDSDIASLVIKESEEEGEEARKFLEEVRVSFPQVLRVVKTRQVTHSVLNHLINYVHNLEKIGLLEEKEMVHLHDAVQTDLKKLLRNPPLVKVPKIRDLISANPLLGALAPALRDKLVGGTKETMKLRDSTLYKEGWKPNGIWLISNGVVKWTSTSIRNKHLLHPTFTHGSTLGLYEVLAGKPYICDIITDSVVLCFFIEAEKVLATVRSDPTVEDFFWQESVIVLSKLLLPQTFEKMTMQDLRVLVAERSTMNIYIRGEAFEIPQHSIGFLLEGFVKAQGSQELLTSPAALLPLYGDQSFQKSETSGARTASFSHHAFGYQVETRARVIMLDIAGFEGGKTLQRRSSSWISHPIEHTSGLITRDHGGFMSWPENFFKARQHHNDEEKSNGQENNLSARAMQLSIYGSMINSASWRARNLPRTGKKKPSHSRSYPRVPSNHERPLLSVKSEGASMIRRRLEVEEKKAPAQDPSSKENVEQDESSDESGAEDEHIIRIDSPSRLSFHHAS</sequence>
<gene>
    <name evidence="1" type="ORF">M9H77_08866</name>
</gene>
<dbReference type="Proteomes" id="UP001060085">
    <property type="component" value="Linkage Group LG02"/>
</dbReference>
<keyword evidence="2" id="KW-1185">Reference proteome</keyword>